<keyword evidence="2" id="KW-1185">Reference proteome</keyword>
<organism evidence="1 2">
    <name type="scientific">Artemisia annua</name>
    <name type="common">Sweet wormwood</name>
    <dbReference type="NCBI Taxonomy" id="35608"/>
    <lineage>
        <taxon>Eukaryota</taxon>
        <taxon>Viridiplantae</taxon>
        <taxon>Streptophyta</taxon>
        <taxon>Embryophyta</taxon>
        <taxon>Tracheophyta</taxon>
        <taxon>Spermatophyta</taxon>
        <taxon>Magnoliopsida</taxon>
        <taxon>eudicotyledons</taxon>
        <taxon>Gunneridae</taxon>
        <taxon>Pentapetalae</taxon>
        <taxon>asterids</taxon>
        <taxon>campanulids</taxon>
        <taxon>Asterales</taxon>
        <taxon>Asteraceae</taxon>
        <taxon>Asteroideae</taxon>
        <taxon>Anthemideae</taxon>
        <taxon>Artemisiinae</taxon>
        <taxon>Artemisia</taxon>
    </lineage>
</organism>
<dbReference type="Proteomes" id="UP000245207">
    <property type="component" value="Unassembled WGS sequence"/>
</dbReference>
<name>A0A2U1LI29_ARTAN</name>
<sequence>MMKSRRGCKIVVGWNPEDVNIMEIHSCRQVMLCLVETERRELWKCLKMYTRIIDSKPWVLMGDWNSRLNPSNGILKKIDRVMGNTTFIGKNERNKRLFANARRNDQELMIVINNCVRMKIVSLTVKNSKQVAEVSKIWQVSMKKRNTEEILVQEWDNSHLG</sequence>
<keyword evidence="1" id="KW-0808">Transferase</keyword>
<keyword evidence="1" id="KW-0695">RNA-directed DNA polymerase</keyword>
<proteinExistence type="predicted"/>
<dbReference type="InterPro" id="IPR036691">
    <property type="entry name" value="Endo/exonu/phosph_ase_sf"/>
</dbReference>
<evidence type="ECO:0000313" key="1">
    <source>
        <dbReference type="EMBL" id="PWA48647.1"/>
    </source>
</evidence>
<comment type="caution">
    <text evidence="1">The sequence shown here is derived from an EMBL/GenBank/DDBJ whole genome shotgun (WGS) entry which is preliminary data.</text>
</comment>
<protein>
    <submittedName>
        <fullName evidence="1">RNA-directed DNA polymerase, eukaryota, Reverse transcriptase zinc-binding domain protein</fullName>
    </submittedName>
</protein>
<keyword evidence="1" id="KW-0548">Nucleotidyltransferase</keyword>
<reference evidence="1 2" key="1">
    <citation type="journal article" date="2018" name="Mol. Plant">
        <title>The genome of Artemisia annua provides insight into the evolution of Asteraceae family and artemisinin biosynthesis.</title>
        <authorList>
            <person name="Shen Q."/>
            <person name="Zhang L."/>
            <person name="Liao Z."/>
            <person name="Wang S."/>
            <person name="Yan T."/>
            <person name="Shi P."/>
            <person name="Liu M."/>
            <person name="Fu X."/>
            <person name="Pan Q."/>
            <person name="Wang Y."/>
            <person name="Lv Z."/>
            <person name="Lu X."/>
            <person name="Zhang F."/>
            <person name="Jiang W."/>
            <person name="Ma Y."/>
            <person name="Chen M."/>
            <person name="Hao X."/>
            <person name="Li L."/>
            <person name="Tang Y."/>
            <person name="Lv G."/>
            <person name="Zhou Y."/>
            <person name="Sun X."/>
            <person name="Brodelius P.E."/>
            <person name="Rose J.K.C."/>
            <person name="Tang K."/>
        </authorList>
    </citation>
    <scope>NUCLEOTIDE SEQUENCE [LARGE SCALE GENOMIC DNA]</scope>
    <source>
        <strain evidence="2">cv. Huhao1</strain>
        <tissue evidence="1">Leaf</tissue>
    </source>
</reference>
<dbReference type="EMBL" id="PKPP01009275">
    <property type="protein sequence ID" value="PWA48647.1"/>
    <property type="molecule type" value="Genomic_DNA"/>
</dbReference>
<dbReference type="AlphaFoldDB" id="A0A2U1LI29"/>
<dbReference type="SUPFAM" id="SSF56219">
    <property type="entry name" value="DNase I-like"/>
    <property type="match status" value="1"/>
</dbReference>
<accession>A0A2U1LI29</accession>
<gene>
    <name evidence="1" type="ORF">CTI12_AA488880</name>
</gene>
<evidence type="ECO:0000313" key="2">
    <source>
        <dbReference type="Proteomes" id="UP000245207"/>
    </source>
</evidence>
<dbReference type="GO" id="GO:0003964">
    <property type="term" value="F:RNA-directed DNA polymerase activity"/>
    <property type="evidence" value="ECO:0007669"/>
    <property type="project" value="UniProtKB-KW"/>
</dbReference>